<keyword evidence="12" id="KW-1185">Reference proteome</keyword>
<keyword evidence="5" id="KW-0769">Symport</keyword>
<evidence type="ECO:0000256" key="2">
    <source>
        <dbReference type="ARBA" id="ARBA00022448"/>
    </source>
</evidence>
<name>A0A327WV05_9GAMM</name>
<dbReference type="PRINTS" id="PR00173">
    <property type="entry name" value="EDTRNSPORT"/>
</dbReference>
<keyword evidence="7 8" id="KW-0472">Membrane</keyword>
<keyword evidence="4 8" id="KW-0812">Transmembrane</keyword>
<dbReference type="GO" id="GO:0006835">
    <property type="term" value="P:dicarboxylic acid transport"/>
    <property type="evidence" value="ECO:0007669"/>
    <property type="project" value="TreeGrafter"/>
</dbReference>
<keyword evidence="6 8" id="KW-1133">Transmembrane helix</keyword>
<proteinExistence type="predicted"/>
<evidence type="ECO:0000256" key="6">
    <source>
        <dbReference type="ARBA" id="ARBA00022989"/>
    </source>
</evidence>
<dbReference type="GO" id="GO:0005886">
    <property type="term" value="C:plasma membrane"/>
    <property type="evidence" value="ECO:0007669"/>
    <property type="project" value="UniProtKB-SubCell"/>
</dbReference>
<dbReference type="Proteomes" id="UP000249203">
    <property type="component" value="Unassembled WGS sequence"/>
</dbReference>
<keyword evidence="2" id="KW-0813">Transport</keyword>
<evidence type="ECO:0000313" key="12">
    <source>
        <dbReference type="Proteomes" id="UP000287865"/>
    </source>
</evidence>
<sequence length="417" mass="44541">MLKAWFAIPFWQRVLGAFVLGALLGVVHADTAVAMQPLGQLFINAIQMLVVPLIFCAIVSAITSLQAQQNIKRLALKTVGLFLFTAWIASLIGLSVGSFIDMAPAVELSASSVPERDIPPFSQVLLNIIPTNPFAAMVEGRVLQILLFAALVGIAINQLKDKAEPARAFFKSGAEVMFQITRMVLELTPIGVFGLMAWMVGSHGLETLLPLGKFILAIYIACIIHIVVTYGLLVRYGAKFSPWQFFKAIMPTQLVAYTTSSSYGTLPSTYRTTTERLGVNKDYASFSLPLGATINMDGCGGIYPAIAAIFIAHLYGIPLGLTEYAVIMVTATIAAVGTAGVPGSAMVMLTVTLTAVGLPLEGIAFIAAVDRIIDMMRTATNVTGDMVVTSVVARSENMIDDTQATLDQPDATTAQRA</sequence>
<evidence type="ECO:0000313" key="11">
    <source>
        <dbReference type="Proteomes" id="UP000249203"/>
    </source>
</evidence>
<dbReference type="InterPro" id="IPR001991">
    <property type="entry name" value="Na-dicarboxylate_symporter"/>
</dbReference>
<accession>A0A327WV05</accession>
<evidence type="ECO:0000256" key="4">
    <source>
        <dbReference type="ARBA" id="ARBA00022692"/>
    </source>
</evidence>
<dbReference type="EMBL" id="PIPK01000007">
    <property type="protein sequence ID" value="RUO24205.1"/>
    <property type="molecule type" value="Genomic_DNA"/>
</dbReference>
<feature type="transmembrane region" description="Helical" evidence="8">
    <location>
        <begin position="180"/>
        <end position="199"/>
    </location>
</feature>
<dbReference type="PANTHER" id="PTHR42865:SF7">
    <property type="entry name" value="PROTON_GLUTAMATE-ASPARTATE SYMPORTER"/>
    <property type="match status" value="1"/>
</dbReference>
<dbReference type="InterPro" id="IPR036458">
    <property type="entry name" value="Na:dicarbo_symporter_sf"/>
</dbReference>
<comment type="subcellular location">
    <subcellularLocation>
        <location evidence="1">Cell membrane</location>
        <topology evidence="1">Multi-pass membrane protein</topology>
    </subcellularLocation>
</comment>
<comment type="caution">
    <text evidence="9">The sequence shown here is derived from an EMBL/GenBank/DDBJ whole genome shotgun (WGS) entry which is preliminary data.</text>
</comment>
<evidence type="ECO:0000313" key="10">
    <source>
        <dbReference type="EMBL" id="RUO24205.1"/>
    </source>
</evidence>
<reference evidence="9 11" key="2">
    <citation type="submission" date="2018-06" db="EMBL/GenBank/DDBJ databases">
        <title>Genomic Encyclopedia of Type Strains, Phase III (KMG-III): the genomes of soil and plant-associated and newly described type strains.</title>
        <authorList>
            <person name="Whitman W."/>
        </authorList>
    </citation>
    <scope>NUCLEOTIDE SEQUENCE [LARGE SCALE GENOMIC DNA]</scope>
    <source>
        <strain evidence="9 11">CGMCC 1.15366</strain>
    </source>
</reference>
<organism evidence="9 11">
    <name type="scientific">Aliidiomarina maris</name>
    <dbReference type="NCBI Taxonomy" id="531312"/>
    <lineage>
        <taxon>Bacteria</taxon>
        <taxon>Pseudomonadati</taxon>
        <taxon>Pseudomonadota</taxon>
        <taxon>Gammaproteobacteria</taxon>
        <taxon>Alteromonadales</taxon>
        <taxon>Idiomarinaceae</taxon>
        <taxon>Aliidiomarina</taxon>
    </lineage>
</organism>
<dbReference type="RefSeq" id="WP_111569515.1">
    <property type="nucleotide sequence ID" value="NZ_PIPK01000007.1"/>
</dbReference>
<feature type="transmembrane region" description="Helical" evidence="8">
    <location>
        <begin position="142"/>
        <end position="159"/>
    </location>
</feature>
<gene>
    <name evidence="9" type="ORF">B0I24_10765</name>
    <name evidence="10" type="ORF">CWE07_08955</name>
</gene>
<dbReference type="Gene3D" id="1.10.3860.10">
    <property type="entry name" value="Sodium:dicarboxylate symporter"/>
    <property type="match status" value="1"/>
</dbReference>
<evidence type="ECO:0000256" key="8">
    <source>
        <dbReference type="SAM" id="Phobius"/>
    </source>
</evidence>
<dbReference type="FunFam" id="1.10.3860.10:FF:000001">
    <property type="entry name" value="C4-dicarboxylate transport protein"/>
    <property type="match status" value="1"/>
</dbReference>
<feature type="transmembrane region" description="Helical" evidence="8">
    <location>
        <begin position="211"/>
        <end position="233"/>
    </location>
</feature>
<dbReference type="AlphaFoldDB" id="A0A327WV05"/>
<protein>
    <submittedName>
        <fullName evidence="10">Dicarboxylate/amino acid:cation symporter</fullName>
    </submittedName>
</protein>
<dbReference type="SUPFAM" id="SSF118215">
    <property type="entry name" value="Proton glutamate symport protein"/>
    <property type="match status" value="1"/>
</dbReference>
<feature type="transmembrane region" description="Helical" evidence="8">
    <location>
        <begin position="79"/>
        <end position="100"/>
    </location>
</feature>
<evidence type="ECO:0000256" key="3">
    <source>
        <dbReference type="ARBA" id="ARBA00022475"/>
    </source>
</evidence>
<feature type="transmembrane region" description="Helical" evidence="8">
    <location>
        <begin position="347"/>
        <end position="369"/>
    </location>
</feature>
<evidence type="ECO:0000313" key="9">
    <source>
        <dbReference type="EMBL" id="RAJ96855.1"/>
    </source>
</evidence>
<dbReference type="Pfam" id="PF00375">
    <property type="entry name" value="SDF"/>
    <property type="match status" value="1"/>
</dbReference>
<reference evidence="10 12" key="1">
    <citation type="journal article" date="2018" name="Front. Microbiol.">
        <title>Genome-Based Analysis Reveals the Taxonomy and Diversity of the Family Idiomarinaceae.</title>
        <authorList>
            <person name="Liu Y."/>
            <person name="Lai Q."/>
            <person name="Shao Z."/>
        </authorList>
    </citation>
    <scope>NUCLEOTIDE SEQUENCE [LARGE SCALE GENOMIC DNA]</scope>
    <source>
        <strain evidence="10 12">CF12-14</strain>
    </source>
</reference>
<dbReference type="PANTHER" id="PTHR42865">
    <property type="entry name" value="PROTON/GLUTAMATE-ASPARTATE SYMPORTER"/>
    <property type="match status" value="1"/>
</dbReference>
<dbReference type="EMBL" id="QLMD01000007">
    <property type="protein sequence ID" value="RAJ96855.1"/>
    <property type="molecule type" value="Genomic_DNA"/>
</dbReference>
<dbReference type="GO" id="GO:0015293">
    <property type="term" value="F:symporter activity"/>
    <property type="evidence" value="ECO:0007669"/>
    <property type="project" value="UniProtKB-KW"/>
</dbReference>
<evidence type="ECO:0000256" key="7">
    <source>
        <dbReference type="ARBA" id="ARBA00023136"/>
    </source>
</evidence>
<evidence type="ECO:0000256" key="1">
    <source>
        <dbReference type="ARBA" id="ARBA00004651"/>
    </source>
</evidence>
<dbReference type="OrthoDB" id="9766690at2"/>
<dbReference type="Proteomes" id="UP000287865">
    <property type="component" value="Unassembled WGS sequence"/>
</dbReference>
<evidence type="ECO:0000256" key="5">
    <source>
        <dbReference type="ARBA" id="ARBA00022847"/>
    </source>
</evidence>
<feature type="transmembrane region" description="Helical" evidence="8">
    <location>
        <begin position="45"/>
        <end position="67"/>
    </location>
</feature>
<keyword evidence="3" id="KW-1003">Cell membrane</keyword>